<gene>
    <name evidence="3" type="ORF">BH720_16310</name>
</gene>
<dbReference type="InterPro" id="IPR010328">
    <property type="entry name" value="DUF928"/>
</dbReference>
<keyword evidence="2" id="KW-0732">Signal</keyword>
<proteinExistence type="predicted"/>
<dbReference type="Pfam" id="PF06051">
    <property type="entry name" value="DUF928"/>
    <property type="match status" value="1"/>
</dbReference>
<dbReference type="OrthoDB" id="536034at2"/>
<dbReference type="STRING" id="1781255.BH720_16310"/>
<organism evidence="3">
    <name type="scientific">Desertifilum tharense IPPAS B-1220</name>
    <dbReference type="NCBI Taxonomy" id="1781255"/>
    <lineage>
        <taxon>Bacteria</taxon>
        <taxon>Bacillati</taxon>
        <taxon>Cyanobacteriota</taxon>
        <taxon>Cyanophyceae</taxon>
        <taxon>Desertifilales</taxon>
        <taxon>Desertifilaceae</taxon>
        <taxon>Desertifilum</taxon>
    </lineage>
</organism>
<name>A0A1E5QIG3_9CYAN</name>
<feature type="chain" id="PRO_5009184303" description="DUF928 domain-containing protein" evidence="2">
    <location>
        <begin position="22"/>
        <end position="252"/>
    </location>
</feature>
<dbReference type="EMBL" id="MJGC01000072">
    <property type="protein sequence ID" value="OEJ74123.1"/>
    <property type="molecule type" value="Genomic_DNA"/>
</dbReference>
<evidence type="ECO:0008006" key="4">
    <source>
        <dbReference type="Google" id="ProtNLM"/>
    </source>
</evidence>
<accession>A0A1E5QIG3</accession>
<evidence type="ECO:0000313" key="3">
    <source>
        <dbReference type="EMBL" id="OEJ74123.1"/>
    </source>
</evidence>
<reference evidence="3" key="1">
    <citation type="submission" date="2016-09" db="EMBL/GenBank/DDBJ databases">
        <title>Draft genome of thermotolerant cyanobacterium Desertifilum sp. strain IPPAS B-1220.</title>
        <authorList>
            <person name="Sinetova M.A."/>
            <person name="Bolakhan K."/>
            <person name="Zayadan B.K."/>
            <person name="Mironov K.S."/>
            <person name="Ustinova V."/>
            <person name="Kupriyanova E.V."/>
            <person name="Sidorov R.A."/>
            <person name="Skrypnik A.N."/>
            <person name="Gogoleva N.E."/>
            <person name="Gogolev Y.V."/>
            <person name="Los D.A."/>
        </authorList>
    </citation>
    <scope>NUCLEOTIDE SEQUENCE [LARGE SCALE GENOMIC DNA]</scope>
    <source>
        <strain evidence="3">IPPAS B-1220</strain>
    </source>
</reference>
<dbReference type="AlphaFoldDB" id="A0A1E5QIG3"/>
<feature type="signal peptide" evidence="2">
    <location>
        <begin position="1"/>
        <end position="21"/>
    </location>
</feature>
<sequence>MTKIRVLQKFMFWVAAMSAIASPFVLSQSSLATRVTFPSFNNQNDSGLEDPGRPTSQSSGGRRTMCGLVEPALTALIPKHARGLTLTESPTFWFYVPYAVEQAHRLEFQILDSKNKRLYRTSFTLPQNSNLVSLTLPATHPLKSEETYIWSFSVYCNPQIPNAFANVGGLIKRPNSSVSLQQQIEQAQTLQEKAIVYANHKIWYDALNSLAQLRCQEPENALIQADWQEALKSVEGLEAVAEKSELQCYSHQ</sequence>
<evidence type="ECO:0000256" key="2">
    <source>
        <dbReference type="SAM" id="SignalP"/>
    </source>
</evidence>
<protein>
    <recommendedName>
        <fullName evidence="4">DUF928 domain-containing protein</fullName>
    </recommendedName>
</protein>
<comment type="caution">
    <text evidence="3">The sequence shown here is derived from an EMBL/GenBank/DDBJ whole genome shotgun (WGS) entry which is preliminary data.</text>
</comment>
<feature type="region of interest" description="Disordered" evidence="1">
    <location>
        <begin position="42"/>
        <end position="63"/>
    </location>
</feature>
<dbReference type="RefSeq" id="WP_069968284.1">
    <property type="nucleotide sequence ID" value="NZ_CM124774.1"/>
</dbReference>
<evidence type="ECO:0000256" key="1">
    <source>
        <dbReference type="SAM" id="MobiDB-lite"/>
    </source>
</evidence>